<dbReference type="EMBL" id="HE575321">
    <property type="protein sequence ID" value="CCC91899.1"/>
    <property type="molecule type" value="Genomic_DNA"/>
</dbReference>
<organism evidence="2">
    <name type="scientific">Trypanosoma congolense (strain IL3000)</name>
    <dbReference type="NCBI Taxonomy" id="1068625"/>
    <lineage>
        <taxon>Eukaryota</taxon>
        <taxon>Discoba</taxon>
        <taxon>Euglenozoa</taxon>
        <taxon>Kinetoplastea</taxon>
        <taxon>Metakinetoplastina</taxon>
        <taxon>Trypanosomatida</taxon>
        <taxon>Trypanosomatidae</taxon>
        <taxon>Trypanosoma</taxon>
        <taxon>Nannomonas</taxon>
    </lineage>
</organism>
<evidence type="ECO:0000313" key="2">
    <source>
        <dbReference type="EMBL" id="CCC91899.1"/>
    </source>
</evidence>
<dbReference type="AlphaFoldDB" id="G0UR88"/>
<feature type="compositionally biased region" description="Basic and acidic residues" evidence="1">
    <location>
        <begin position="74"/>
        <end position="83"/>
    </location>
</feature>
<proteinExistence type="predicted"/>
<gene>
    <name evidence="2" type="ORF">TCIL3000_8_1100</name>
</gene>
<accession>G0UR88</accession>
<sequence length="112" mass="12645">MGTATPTIKHRSPCKESQEKQKKTKNDRHYQSHYTPCHSQSQQTITRNITSAQTHTHKQSGKTKNPQATTVAQRHKEEEEKKNKAIKVVIATSWQAAKSGTKAGKQTCVRCF</sequence>
<feature type="compositionally biased region" description="Polar residues" evidence="1">
    <location>
        <begin position="62"/>
        <end position="72"/>
    </location>
</feature>
<reference evidence="2" key="1">
    <citation type="journal article" date="2012" name="Proc. Natl. Acad. Sci. U.S.A.">
        <title>Antigenic diversity is generated by distinct evolutionary mechanisms in African trypanosome species.</title>
        <authorList>
            <person name="Jackson A.P."/>
            <person name="Berry A."/>
            <person name="Aslett M."/>
            <person name="Allison H.C."/>
            <person name="Burton P."/>
            <person name="Vavrova-Anderson J."/>
            <person name="Brown R."/>
            <person name="Browne H."/>
            <person name="Corton N."/>
            <person name="Hauser H."/>
            <person name="Gamble J."/>
            <person name="Gilderthorp R."/>
            <person name="Marcello L."/>
            <person name="McQuillan J."/>
            <person name="Otto T.D."/>
            <person name="Quail M.A."/>
            <person name="Sanders M.J."/>
            <person name="van Tonder A."/>
            <person name="Ginger M.L."/>
            <person name="Field M.C."/>
            <person name="Barry J.D."/>
            <person name="Hertz-Fowler C."/>
            <person name="Berriman M."/>
        </authorList>
    </citation>
    <scope>NUCLEOTIDE SEQUENCE</scope>
    <source>
        <strain evidence="2">IL3000</strain>
    </source>
</reference>
<feature type="compositionally biased region" description="Polar residues" evidence="1">
    <location>
        <begin position="32"/>
        <end position="54"/>
    </location>
</feature>
<feature type="region of interest" description="Disordered" evidence="1">
    <location>
        <begin position="1"/>
        <end position="84"/>
    </location>
</feature>
<evidence type="ECO:0000256" key="1">
    <source>
        <dbReference type="SAM" id="MobiDB-lite"/>
    </source>
</evidence>
<name>G0UR88_TRYCI</name>
<protein>
    <submittedName>
        <fullName evidence="2">Uncharacterized protein</fullName>
    </submittedName>
</protein>